<proteinExistence type="inferred from homology"/>
<keyword evidence="2 4" id="KW-0378">Hydrolase</keyword>
<evidence type="ECO:0000313" key="8">
    <source>
        <dbReference type="Proteomes" id="UP000230066"/>
    </source>
</evidence>
<dbReference type="EMBL" id="JXXN02005290">
    <property type="protein sequence ID" value="THD19993.1"/>
    <property type="molecule type" value="Genomic_DNA"/>
</dbReference>
<dbReference type="GO" id="GO:0030429">
    <property type="term" value="F:kynureninase activity"/>
    <property type="evidence" value="ECO:0007669"/>
    <property type="project" value="UniProtKB-UniRule"/>
</dbReference>
<evidence type="ECO:0000256" key="4">
    <source>
        <dbReference type="HAMAP-Rule" id="MF_03017"/>
    </source>
</evidence>
<comment type="subunit">
    <text evidence="4 5">Homodimer.</text>
</comment>
<dbReference type="InterPro" id="IPR015421">
    <property type="entry name" value="PyrdxlP-dep_Trfase_major"/>
</dbReference>
<feature type="binding site" evidence="4">
    <location>
        <position position="322"/>
    </location>
    <ligand>
        <name>pyridoxal 5'-phosphate</name>
        <dbReference type="ChEBI" id="CHEBI:597326"/>
    </ligand>
</feature>
<sequence length="480" mass="53842">MSEVNFQQLATKHNFKRPESIEFAHWLDTQDPLAFIRNQFRQPDAQYIEHKTGVRFEKVDPDGNLPSVTYLCGHSLGLQPVNLQNNLISGLDQWAYLGVLAYMHGPMPASKADLCIRDQFAQEIVGAQPDEVALTNNLSVNMHILLTTFYRPNGTKNCILIEENAFPSDFYAVESQVAWHGLNPSDCIIQIRPQEGEWCLKTEDILNIIRENSSRLALIWLPGVQYITGQLLDMAEITQAGHELAQCPVGWDLAHAVGNVPLELHAWNIDLAVWCSYKYLNAGPGAVGGLFVHERHHHPPGTHGPSPGLPSVNQSGPKLTGWWSHRADTRFDMSNQMELAPGAAAYRISNPPWLAMIALQTSMTVFHQCGGMGSVREKSIRLTGYLDYLLRSGAYALPANLSRIITPSDSNQRGAQLTIWFKQEVGQYHRELTRRGYICDVRRPNCIRVSPNPLYTRFVDVRNFAQCIHSLVVISEVGDQ</sequence>
<dbReference type="EC" id="3.7.1.3" evidence="4 5"/>
<dbReference type="NCBIfam" id="TIGR01814">
    <property type="entry name" value="kynureninase"/>
    <property type="match status" value="1"/>
</dbReference>
<dbReference type="GO" id="GO:0019441">
    <property type="term" value="P:L-tryptophan catabolic process to kynurenine"/>
    <property type="evidence" value="ECO:0007669"/>
    <property type="project" value="TreeGrafter"/>
</dbReference>
<dbReference type="PANTHER" id="PTHR14084:SF0">
    <property type="entry name" value="KYNURENINASE"/>
    <property type="match status" value="1"/>
</dbReference>
<gene>
    <name evidence="7" type="ORF">D915_009366</name>
</gene>
<keyword evidence="3 4" id="KW-0663">Pyridoxal phosphate</keyword>
<comment type="catalytic activity">
    <reaction evidence="4 5">
        <text>L-kynurenine + H2O = anthranilate + L-alanine + H(+)</text>
        <dbReference type="Rhea" id="RHEA:16813"/>
        <dbReference type="ChEBI" id="CHEBI:15377"/>
        <dbReference type="ChEBI" id="CHEBI:15378"/>
        <dbReference type="ChEBI" id="CHEBI:16567"/>
        <dbReference type="ChEBI" id="CHEBI:57959"/>
        <dbReference type="ChEBI" id="CHEBI:57972"/>
        <dbReference type="EC" id="3.7.1.3"/>
    </reaction>
</comment>
<keyword evidence="8" id="KW-1185">Reference proteome</keyword>
<dbReference type="GO" id="GO:0097053">
    <property type="term" value="P:L-kynurenine catabolic process"/>
    <property type="evidence" value="ECO:0007669"/>
    <property type="project" value="UniProtKB-UniRule"/>
</dbReference>
<keyword evidence="1 4" id="KW-0662">Pyridine nucleotide biosynthesis</keyword>
<accession>A0A2H1BWB1</accession>
<evidence type="ECO:0000256" key="2">
    <source>
        <dbReference type="ARBA" id="ARBA00022801"/>
    </source>
</evidence>
<dbReference type="SUPFAM" id="SSF53383">
    <property type="entry name" value="PLP-dependent transferases"/>
    <property type="match status" value="1"/>
</dbReference>
<comment type="subcellular location">
    <subcellularLocation>
        <location evidence="4 5">Cytoplasm</location>
    </subcellularLocation>
</comment>
<feature type="binding site" evidence="4">
    <location>
        <position position="277"/>
    </location>
    <ligand>
        <name>pyridoxal 5'-phosphate</name>
        <dbReference type="ChEBI" id="CHEBI:597326"/>
    </ligand>
</feature>
<dbReference type="GO" id="GO:0034354">
    <property type="term" value="P:'de novo' NAD+ biosynthetic process from L-tryptophan"/>
    <property type="evidence" value="ECO:0007669"/>
    <property type="project" value="UniProtKB-UniRule"/>
</dbReference>
<dbReference type="GO" id="GO:0019805">
    <property type="term" value="P:quinolinate biosynthetic process"/>
    <property type="evidence" value="ECO:0007669"/>
    <property type="project" value="UniProtKB-UniRule"/>
</dbReference>
<keyword evidence="4 5" id="KW-0963">Cytoplasm</keyword>
<dbReference type="HAMAP" id="MF_01970">
    <property type="entry name" value="Kynureninase"/>
    <property type="match status" value="1"/>
</dbReference>
<dbReference type="Pfam" id="PF22580">
    <property type="entry name" value="KYNU_C"/>
    <property type="match status" value="1"/>
</dbReference>
<evidence type="ECO:0000256" key="5">
    <source>
        <dbReference type="PIRNR" id="PIRNR038800"/>
    </source>
</evidence>
<organism evidence="7 8">
    <name type="scientific">Fasciola hepatica</name>
    <name type="common">Liver fluke</name>
    <dbReference type="NCBI Taxonomy" id="6192"/>
    <lineage>
        <taxon>Eukaryota</taxon>
        <taxon>Metazoa</taxon>
        <taxon>Spiralia</taxon>
        <taxon>Lophotrochozoa</taxon>
        <taxon>Platyhelminthes</taxon>
        <taxon>Trematoda</taxon>
        <taxon>Digenea</taxon>
        <taxon>Plagiorchiida</taxon>
        <taxon>Echinostomata</taxon>
        <taxon>Echinostomatoidea</taxon>
        <taxon>Fasciolidae</taxon>
        <taxon>Fasciola</taxon>
    </lineage>
</organism>
<comment type="pathway">
    <text evidence="4 5">Cofactor biosynthesis; NAD(+) biosynthesis; quinolinate from L-kynurenine: step 2/3.</text>
</comment>
<name>A0A2H1BWB1_FASHE</name>
<dbReference type="GO" id="GO:0043420">
    <property type="term" value="P:anthranilate metabolic process"/>
    <property type="evidence" value="ECO:0007669"/>
    <property type="project" value="UniProtKB-UniRule"/>
</dbReference>
<feature type="binding site" evidence="4">
    <location>
        <position position="350"/>
    </location>
    <ligand>
        <name>pyridoxal 5'-phosphate</name>
        <dbReference type="ChEBI" id="CHEBI:597326"/>
    </ligand>
</feature>
<evidence type="ECO:0000259" key="6">
    <source>
        <dbReference type="Pfam" id="PF00266"/>
    </source>
</evidence>
<dbReference type="Proteomes" id="UP000230066">
    <property type="component" value="Unassembled WGS sequence"/>
</dbReference>
<feature type="modified residue" description="N6-(pyridoxal phosphate)lysine" evidence="4">
    <location>
        <position position="278"/>
    </location>
</feature>
<reference evidence="7" key="1">
    <citation type="submission" date="2019-03" db="EMBL/GenBank/DDBJ databases">
        <title>Improved annotation for the trematode Fasciola hepatica.</title>
        <authorList>
            <person name="Choi Y.-J."/>
            <person name="Martin J."/>
            <person name="Mitreva M."/>
        </authorList>
    </citation>
    <scope>NUCLEOTIDE SEQUENCE [LARGE SCALE GENOMIC DNA]</scope>
</reference>
<evidence type="ECO:0000313" key="7">
    <source>
        <dbReference type="EMBL" id="THD19993.1"/>
    </source>
</evidence>
<evidence type="ECO:0000256" key="1">
    <source>
        <dbReference type="ARBA" id="ARBA00022642"/>
    </source>
</evidence>
<dbReference type="PANTHER" id="PTHR14084">
    <property type="entry name" value="KYNURENINASE"/>
    <property type="match status" value="1"/>
</dbReference>
<comment type="similarity">
    <text evidence="4 5">Belongs to the kynureninase family.</text>
</comment>
<dbReference type="GO" id="GO:0030170">
    <property type="term" value="F:pyridoxal phosphate binding"/>
    <property type="evidence" value="ECO:0007669"/>
    <property type="project" value="UniProtKB-UniRule"/>
</dbReference>
<comment type="caution">
    <text evidence="4">Lacks conserved residue(s) required for the propagation of feature annotation.</text>
</comment>
<comment type="cofactor">
    <cofactor evidence="4 5">
        <name>pyridoxal 5'-phosphate</name>
        <dbReference type="ChEBI" id="CHEBI:597326"/>
    </cofactor>
</comment>
<feature type="domain" description="Aminotransferase class V" evidence="6">
    <location>
        <begin position="117"/>
        <end position="294"/>
    </location>
</feature>
<comment type="catalytic activity">
    <reaction evidence="5">
        <text>3-hydroxy-L-kynurenine + H2O = 3-hydroxyanthranilate + L-alanine + H(+)</text>
        <dbReference type="Rhea" id="RHEA:25143"/>
        <dbReference type="ChEBI" id="CHEBI:15377"/>
        <dbReference type="ChEBI" id="CHEBI:15378"/>
        <dbReference type="ChEBI" id="CHEBI:36559"/>
        <dbReference type="ChEBI" id="CHEBI:57972"/>
        <dbReference type="ChEBI" id="CHEBI:58125"/>
        <dbReference type="EC" id="3.7.1.3"/>
    </reaction>
</comment>
<evidence type="ECO:0000256" key="3">
    <source>
        <dbReference type="ARBA" id="ARBA00022898"/>
    </source>
</evidence>
<dbReference type="InterPro" id="IPR000192">
    <property type="entry name" value="Aminotrans_V_dom"/>
</dbReference>
<feature type="binding site" evidence="4">
    <location>
        <position position="252"/>
    </location>
    <ligand>
        <name>pyridoxal 5'-phosphate</name>
        <dbReference type="ChEBI" id="CHEBI:597326"/>
    </ligand>
</feature>
<comment type="function">
    <text evidence="4 5">Catalyzes the cleavage of L-kynurenine (L-Kyn) and L-3-hydroxykynurenine (L-3OHKyn) into anthranilic acid (AA) and 3-hydroxyanthranilic acid (3-OHAA), respectively.</text>
</comment>
<dbReference type="AlphaFoldDB" id="A0A2H1BWB1"/>
<dbReference type="GO" id="GO:0005737">
    <property type="term" value="C:cytoplasm"/>
    <property type="evidence" value="ECO:0007669"/>
    <property type="project" value="UniProtKB-SubCell"/>
</dbReference>
<dbReference type="PIRSF" id="PIRSF038800">
    <property type="entry name" value="KYNU"/>
    <property type="match status" value="1"/>
</dbReference>
<dbReference type="InterPro" id="IPR015422">
    <property type="entry name" value="PyrdxlP-dep_Trfase_small"/>
</dbReference>
<dbReference type="InterPro" id="IPR010111">
    <property type="entry name" value="Kynureninase"/>
</dbReference>
<comment type="pathway">
    <text evidence="4 5">Amino-acid degradation; L-kynurenine degradation; L-alanine and anthranilate from L-kynurenine: step 1/1.</text>
</comment>
<dbReference type="UniPathway" id="UPA00253">
    <property type="reaction ID" value="UER00329"/>
</dbReference>
<comment type="caution">
    <text evidence="7">The sequence shown here is derived from an EMBL/GenBank/DDBJ whole genome shotgun (WGS) entry which is preliminary data.</text>
</comment>
<dbReference type="Gene3D" id="3.40.640.10">
    <property type="entry name" value="Type I PLP-dependent aspartate aminotransferase-like (Major domain)"/>
    <property type="match status" value="1"/>
</dbReference>
<dbReference type="InterPro" id="IPR015424">
    <property type="entry name" value="PyrdxlP-dep_Trfase"/>
</dbReference>
<feature type="binding site" evidence="4">
    <location>
        <begin position="166"/>
        <end position="169"/>
    </location>
    <ligand>
        <name>pyridoxal 5'-phosphate</name>
        <dbReference type="ChEBI" id="CHEBI:597326"/>
    </ligand>
</feature>
<feature type="binding site" evidence="4">
    <location>
        <position position="139"/>
    </location>
    <ligand>
        <name>pyridoxal 5'-phosphate</name>
        <dbReference type="ChEBI" id="CHEBI:597326"/>
    </ligand>
</feature>
<dbReference type="UniPathway" id="UPA00334">
    <property type="reaction ID" value="UER00455"/>
</dbReference>
<protein>
    <recommendedName>
        <fullName evidence="4 5">Kynureninase</fullName>
        <ecNumber evidence="4 5">3.7.1.3</ecNumber>
    </recommendedName>
    <alternativeName>
        <fullName evidence="4">L-kynurenine hydrolase</fullName>
    </alternativeName>
</protein>
<dbReference type="FunFam" id="3.40.640.10:FF:000031">
    <property type="entry name" value="Kynureninase"/>
    <property type="match status" value="1"/>
</dbReference>
<dbReference type="Pfam" id="PF00266">
    <property type="entry name" value="Aminotran_5"/>
    <property type="match status" value="1"/>
</dbReference>
<feature type="binding site" evidence="4">
    <location>
        <position position="255"/>
    </location>
    <ligand>
        <name>pyridoxal 5'-phosphate</name>
        <dbReference type="ChEBI" id="CHEBI:597326"/>
    </ligand>
</feature>
<dbReference type="Gene3D" id="3.90.1150.10">
    <property type="entry name" value="Aspartate Aminotransferase, domain 1"/>
    <property type="match status" value="1"/>
</dbReference>
<feature type="binding site" evidence="4">
    <location>
        <position position="138"/>
    </location>
    <ligand>
        <name>pyridoxal 5'-phosphate</name>
        <dbReference type="ChEBI" id="CHEBI:597326"/>
    </ligand>
</feature>